<comment type="catalytic activity">
    <reaction evidence="18">
        <text>Ca(2+)(in) = Ca(2+)(out)</text>
        <dbReference type="Rhea" id="RHEA:29671"/>
        <dbReference type="ChEBI" id="CHEBI:29108"/>
    </reaction>
</comment>
<organism evidence="23 24">
    <name type="scientific">Oryzias javanicus</name>
    <name type="common">Javanese ricefish</name>
    <name type="synonym">Aplocheilus javanicus</name>
    <dbReference type="NCBI Taxonomy" id="123683"/>
    <lineage>
        <taxon>Eukaryota</taxon>
        <taxon>Metazoa</taxon>
        <taxon>Chordata</taxon>
        <taxon>Craniata</taxon>
        <taxon>Vertebrata</taxon>
        <taxon>Euteleostomi</taxon>
        <taxon>Actinopterygii</taxon>
        <taxon>Neopterygii</taxon>
        <taxon>Teleostei</taxon>
        <taxon>Neoteleostei</taxon>
        <taxon>Acanthomorphata</taxon>
        <taxon>Ovalentaria</taxon>
        <taxon>Atherinomorphae</taxon>
        <taxon>Beloniformes</taxon>
        <taxon>Adrianichthyidae</taxon>
        <taxon>Oryziinae</taxon>
        <taxon>Oryzias</taxon>
    </lineage>
</organism>
<feature type="transmembrane region" description="Helical" evidence="20">
    <location>
        <begin position="299"/>
        <end position="324"/>
    </location>
</feature>
<evidence type="ECO:0000256" key="17">
    <source>
        <dbReference type="ARBA" id="ARBA00036239"/>
    </source>
</evidence>
<feature type="domain" description="Neurotransmitter-gated ion-channel transmembrane" evidence="22">
    <location>
        <begin position="244"/>
        <end position="326"/>
    </location>
</feature>
<dbReference type="PRINTS" id="PR00252">
    <property type="entry name" value="NRIONCHANNEL"/>
</dbReference>
<evidence type="ECO:0000256" key="11">
    <source>
        <dbReference type="ARBA" id="ARBA00023180"/>
    </source>
</evidence>
<reference evidence="23 24" key="1">
    <citation type="submission" date="2018-11" db="EMBL/GenBank/DDBJ databases">
        <authorList>
            <person name="Lopez-Roques C."/>
            <person name="Donnadieu C."/>
            <person name="Bouchez O."/>
            <person name="Klopp C."/>
            <person name="Cabau C."/>
            <person name="Zahm M."/>
        </authorList>
    </citation>
    <scope>NUCLEOTIDE SEQUENCE [LARGE SCALE GENOMIC DNA]</scope>
    <source>
        <strain evidence="23">RS831</strain>
        <tissue evidence="23">Whole body</tissue>
    </source>
</reference>
<protein>
    <recommendedName>
        <fullName evidence="25">Neurotransmitter-gated ion-channel ligand-binding domain-containing protein</fullName>
    </recommendedName>
</protein>
<evidence type="ECO:0000313" key="23">
    <source>
        <dbReference type="EMBL" id="RVE69961.1"/>
    </source>
</evidence>
<evidence type="ECO:0000256" key="3">
    <source>
        <dbReference type="ARBA" id="ARBA00022692"/>
    </source>
</evidence>
<keyword evidence="3 20" id="KW-0812">Transmembrane</keyword>
<name>A0A437D5F8_ORYJA</name>
<keyword evidence="24" id="KW-1185">Reference proteome</keyword>
<dbReference type="InterPro" id="IPR036734">
    <property type="entry name" value="Neur_chan_lig-bd_sf"/>
</dbReference>
<keyword evidence="9" id="KW-1015">Disulfide bond</keyword>
<dbReference type="Gene3D" id="2.70.170.10">
    <property type="entry name" value="Neurotransmitter-gated ion-channel ligand-binding domain"/>
    <property type="match status" value="1"/>
</dbReference>
<feature type="transmembrane region" description="Helical" evidence="20">
    <location>
        <begin position="269"/>
        <end position="287"/>
    </location>
</feature>
<dbReference type="OMA" id="FPMDTHT"/>
<evidence type="ECO:0000256" key="14">
    <source>
        <dbReference type="ARBA" id="ARBA00023303"/>
    </source>
</evidence>
<accession>A0A437D5F8</accession>
<dbReference type="EMBL" id="CM012444">
    <property type="protein sequence ID" value="RVE69961.1"/>
    <property type="molecule type" value="Genomic_DNA"/>
</dbReference>
<dbReference type="InterPro" id="IPR006202">
    <property type="entry name" value="Neur_chan_lig-bd"/>
</dbReference>
<dbReference type="InterPro" id="IPR006029">
    <property type="entry name" value="Neurotrans-gated_channel_TM"/>
</dbReference>
<evidence type="ECO:0000256" key="4">
    <source>
        <dbReference type="ARBA" id="ARBA00022729"/>
    </source>
</evidence>
<evidence type="ECO:0000256" key="16">
    <source>
        <dbReference type="ARBA" id="ARBA00034430"/>
    </source>
</evidence>
<evidence type="ECO:0000256" key="12">
    <source>
        <dbReference type="ARBA" id="ARBA00023257"/>
    </source>
</evidence>
<dbReference type="InterPro" id="IPR018000">
    <property type="entry name" value="Neurotransmitter_ion_chnl_CS"/>
</dbReference>
<keyword evidence="11" id="KW-0325">Glycoprotein</keyword>
<keyword evidence="14 20" id="KW-0407">Ion channel</keyword>
<comment type="subcellular location">
    <subcellularLocation>
        <location evidence="15">Postsynaptic cell membrane</location>
        <topology evidence="15">Multi-pass membrane protein</topology>
    </subcellularLocation>
</comment>
<evidence type="ECO:0000256" key="19">
    <source>
        <dbReference type="ARBA" id="ARBA00037540"/>
    </source>
</evidence>
<keyword evidence="2" id="KW-1003">Cell membrane</keyword>
<comment type="catalytic activity">
    <reaction evidence="16">
        <text>K(+)(in) = K(+)(out)</text>
        <dbReference type="Rhea" id="RHEA:29463"/>
        <dbReference type="ChEBI" id="CHEBI:29103"/>
    </reaction>
</comment>
<evidence type="ECO:0000256" key="13">
    <source>
        <dbReference type="ARBA" id="ARBA00023286"/>
    </source>
</evidence>
<sequence length="354" mass="39911">MAALWMLVFLSFGISGSQLSNCSYYGLLKHLNLTTSSQVLQIMRPVHSWNQTSKVSLDMVMYGIMDVDEKFQTVTSQVWIETRWKNEFLTWNPPDFCGIDKLTIPKSLVWVPDVSIDEDASDTGSIRSDPLLILMSSGEMVTTTRQRLTSTCQLNLSLFPFDVQRCNITFSSTSYDASSLKLGPAKSSSVITSLSDQFMITQGEWKLQNMDLYQYDHVNGNISVSKLRYTVLLDRKPMLYVINLILPLLYLLILDLASFFIPASSGEKLGFKVTILLSISVLLLILNDILPSTEDKLPMIASYCVSVFTVVWLSLLETMLVGFFTELSGRRSSDLSGRASRRVHFSLFFSMIRA</sequence>
<comment type="similarity">
    <text evidence="20">Belongs to the ligand-gated ion channel (TC 1.A.9) family.</text>
</comment>
<dbReference type="GO" id="GO:0005230">
    <property type="term" value="F:extracellular ligand-gated monoatomic ion channel activity"/>
    <property type="evidence" value="ECO:0007669"/>
    <property type="project" value="InterPro"/>
</dbReference>
<dbReference type="Proteomes" id="UP000283210">
    <property type="component" value="Chromosome 8"/>
</dbReference>
<keyword evidence="5 20" id="KW-1133">Transmembrane helix</keyword>
<keyword evidence="8 20" id="KW-0472">Membrane</keyword>
<dbReference type="FunFam" id="2.70.170.10:FF:000017">
    <property type="entry name" value="5-hydroxytryptamine receptor 3A"/>
    <property type="match status" value="1"/>
</dbReference>
<feature type="transmembrane region" description="Helical" evidence="20">
    <location>
        <begin position="238"/>
        <end position="257"/>
    </location>
</feature>
<evidence type="ECO:0000256" key="18">
    <source>
        <dbReference type="ARBA" id="ARBA00036634"/>
    </source>
</evidence>
<feature type="chain" id="PRO_5022260680" description="Neurotransmitter-gated ion-channel ligand-binding domain-containing protein" evidence="20">
    <location>
        <begin position="17"/>
        <end position="354"/>
    </location>
</feature>
<dbReference type="Pfam" id="PF02932">
    <property type="entry name" value="Neur_chan_memb"/>
    <property type="match status" value="1"/>
</dbReference>
<evidence type="ECO:0000256" key="20">
    <source>
        <dbReference type="RuleBase" id="RU000687"/>
    </source>
</evidence>
<evidence type="ECO:0000256" key="6">
    <source>
        <dbReference type="ARBA" id="ARBA00023018"/>
    </source>
</evidence>
<dbReference type="GO" id="GO:0004888">
    <property type="term" value="F:transmembrane signaling receptor activity"/>
    <property type="evidence" value="ECO:0007669"/>
    <property type="project" value="InterPro"/>
</dbReference>
<dbReference type="SUPFAM" id="SSF90112">
    <property type="entry name" value="Neurotransmitter-gated ion-channel transmembrane pore"/>
    <property type="match status" value="1"/>
</dbReference>
<evidence type="ECO:0000256" key="2">
    <source>
        <dbReference type="ARBA" id="ARBA00022475"/>
    </source>
</evidence>
<dbReference type="PROSITE" id="PS00236">
    <property type="entry name" value="NEUROTR_ION_CHANNEL"/>
    <property type="match status" value="1"/>
</dbReference>
<keyword evidence="6" id="KW-0770">Synapse</keyword>
<comment type="catalytic activity">
    <reaction evidence="17">
        <text>Na(+)(in) = Na(+)(out)</text>
        <dbReference type="Rhea" id="RHEA:34963"/>
        <dbReference type="ChEBI" id="CHEBI:29101"/>
    </reaction>
</comment>
<comment type="function">
    <text evidence="19">Forms serotonin (5-hydroxytryptamine/5-HT3)-activated cation-selective channel complexes, which when activated cause fast, depolarizing responses in neurons.</text>
</comment>
<evidence type="ECO:0000259" key="22">
    <source>
        <dbReference type="Pfam" id="PF02932"/>
    </source>
</evidence>
<evidence type="ECO:0000256" key="10">
    <source>
        <dbReference type="ARBA" id="ARBA00023170"/>
    </source>
</evidence>
<evidence type="ECO:0000256" key="1">
    <source>
        <dbReference type="ARBA" id="ARBA00022448"/>
    </source>
</evidence>
<evidence type="ECO:0000256" key="9">
    <source>
        <dbReference type="ARBA" id="ARBA00023157"/>
    </source>
</evidence>
<keyword evidence="7 20" id="KW-0406">Ion transport</keyword>
<evidence type="ECO:0000256" key="7">
    <source>
        <dbReference type="ARBA" id="ARBA00023065"/>
    </source>
</evidence>
<evidence type="ECO:0000256" key="5">
    <source>
        <dbReference type="ARBA" id="ARBA00022989"/>
    </source>
</evidence>
<evidence type="ECO:0008006" key="25">
    <source>
        <dbReference type="Google" id="ProtNLM"/>
    </source>
</evidence>
<evidence type="ECO:0000256" key="8">
    <source>
        <dbReference type="ARBA" id="ARBA00023136"/>
    </source>
</evidence>
<dbReference type="Gene3D" id="1.20.58.390">
    <property type="entry name" value="Neurotransmitter-gated ion-channel transmembrane domain"/>
    <property type="match status" value="1"/>
</dbReference>
<keyword evidence="1 20" id="KW-0813">Transport</keyword>
<evidence type="ECO:0000256" key="15">
    <source>
        <dbReference type="ARBA" id="ARBA00034104"/>
    </source>
</evidence>
<dbReference type="SUPFAM" id="SSF63712">
    <property type="entry name" value="Nicotinic receptor ligand binding domain-like"/>
    <property type="match status" value="1"/>
</dbReference>
<evidence type="ECO:0000259" key="21">
    <source>
        <dbReference type="Pfam" id="PF02931"/>
    </source>
</evidence>
<dbReference type="PANTHER" id="PTHR18945">
    <property type="entry name" value="NEUROTRANSMITTER GATED ION CHANNEL"/>
    <property type="match status" value="1"/>
</dbReference>
<dbReference type="Pfam" id="PF02931">
    <property type="entry name" value="Neur_chan_LBD"/>
    <property type="match status" value="1"/>
</dbReference>
<dbReference type="AlphaFoldDB" id="A0A437D5F8"/>
<feature type="signal peptide" evidence="20">
    <location>
        <begin position="1"/>
        <end position="16"/>
    </location>
</feature>
<dbReference type="OrthoDB" id="6097796at2759"/>
<evidence type="ECO:0000313" key="24">
    <source>
        <dbReference type="Proteomes" id="UP000283210"/>
    </source>
</evidence>
<dbReference type="InterPro" id="IPR036719">
    <property type="entry name" value="Neuro-gated_channel_TM_sf"/>
</dbReference>
<keyword evidence="13" id="KW-1071">Ligand-gated ion channel</keyword>
<dbReference type="GO" id="GO:0045211">
    <property type="term" value="C:postsynaptic membrane"/>
    <property type="evidence" value="ECO:0007669"/>
    <property type="project" value="UniProtKB-SubCell"/>
</dbReference>
<keyword evidence="10" id="KW-0675">Receptor</keyword>
<comment type="caution">
    <text evidence="20">Lacks conserved residue(s) required for the propagation of feature annotation.</text>
</comment>
<keyword evidence="12" id="KW-0628">Postsynaptic cell membrane</keyword>
<keyword evidence="4 20" id="KW-0732">Signal</keyword>
<gene>
    <name evidence="23" type="ORF">OJAV_G00083030</name>
</gene>
<dbReference type="InterPro" id="IPR038050">
    <property type="entry name" value="Neuro_actylchol_rec"/>
</dbReference>
<feature type="domain" description="Neurotransmitter-gated ion-channel ligand-binding" evidence="21">
    <location>
        <begin position="43"/>
        <end position="237"/>
    </location>
</feature>
<reference evidence="23 24" key="2">
    <citation type="submission" date="2019-01" db="EMBL/GenBank/DDBJ databases">
        <title>A chromosome length genome reference of the Java medaka (oryzias javanicus).</title>
        <authorList>
            <person name="Herpin A."/>
            <person name="Takehana Y."/>
            <person name="Naruse K."/>
            <person name="Ansai S."/>
            <person name="Kawaguchi M."/>
        </authorList>
    </citation>
    <scope>NUCLEOTIDE SEQUENCE [LARGE SCALE GENOMIC DNA]</scope>
    <source>
        <strain evidence="23">RS831</strain>
        <tissue evidence="23">Whole body</tissue>
    </source>
</reference>
<proteinExistence type="inferred from homology"/>
<dbReference type="InterPro" id="IPR006201">
    <property type="entry name" value="Neur_channel"/>
</dbReference>